<gene>
    <name evidence="11" type="primary">LOC103110672</name>
</gene>
<dbReference type="GO" id="GO:0006954">
    <property type="term" value="P:inflammatory response"/>
    <property type="evidence" value="ECO:0007669"/>
    <property type="project" value="UniProtKB-KW"/>
</dbReference>
<dbReference type="InterPro" id="IPR033899">
    <property type="entry name" value="CXC_Chemokine_domain"/>
</dbReference>
<keyword evidence="4 8" id="KW-0964">Secreted</keyword>
<evidence type="ECO:0000256" key="6">
    <source>
        <dbReference type="ARBA" id="ARBA00023157"/>
    </source>
</evidence>
<dbReference type="GO" id="GO:0008083">
    <property type="term" value="F:growth factor activity"/>
    <property type="evidence" value="ECO:0007669"/>
    <property type="project" value="UniProtKB-KW"/>
</dbReference>
<dbReference type="RefSeq" id="XP_007519901.2">
    <property type="nucleotide sequence ID" value="XM_007519839.3"/>
</dbReference>
<dbReference type="FunCoup" id="A0A1S2ZIJ4">
    <property type="interactions" value="367"/>
</dbReference>
<evidence type="ECO:0000313" key="10">
    <source>
        <dbReference type="Proteomes" id="UP001652624"/>
    </source>
</evidence>
<evidence type="ECO:0000256" key="8">
    <source>
        <dbReference type="RuleBase" id="RU361149"/>
    </source>
</evidence>
<dbReference type="OrthoDB" id="8872899at2759"/>
<organism evidence="10 11">
    <name type="scientific">Erinaceus europaeus</name>
    <name type="common">Western European hedgehog</name>
    <dbReference type="NCBI Taxonomy" id="9365"/>
    <lineage>
        <taxon>Eukaryota</taxon>
        <taxon>Metazoa</taxon>
        <taxon>Chordata</taxon>
        <taxon>Craniata</taxon>
        <taxon>Vertebrata</taxon>
        <taxon>Euteleostomi</taxon>
        <taxon>Mammalia</taxon>
        <taxon>Eutheria</taxon>
        <taxon>Laurasiatheria</taxon>
        <taxon>Eulipotyphla</taxon>
        <taxon>Erinaceidae</taxon>
        <taxon>Erinaceinae</taxon>
        <taxon>Erinaceus</taxon>
    </lineage>
</organism>
<evidence type="ECO:0000256" key="2">
    <source>
        <dbReference type="ARBA" id="ARBA00010665"/>
    </source>
</evidence>
<feature type="domain" description="Chemokine interleukin-8-like" evidence="9">
    <location>
        <begin position="40"/>
        <end position="100"/>
    </location>
</feature>
<keyword evidence="10" id="KW-1185">Reference proteome</keyword>
<dbReference type="FunFam" id="2.40.50.40:FF:000004">
    <property type="entry name" value="C-X-C motif chemokine"/>
    <property type="match status" value="1"/>
</dbReference>
<sequence>MARTAALRAPSAPRLLCVALLLLLLEAASRPAAAAPAVSELRCQCLKTVQGIHLKNIQNVQVTPAGPHCTQTEVLATLKNGQQACLNPAAPMVKKLIEKMLKKGSAN</sequence>
<dbReference type="CDD" id="cd00273">
    <property type="entry name" value="Chemokine_CXC"/>
    <property type="match status" value="1"/>
</dbReference>
<dbReference type="SUPFAM" id="SSF54117">
    <property type="entry name" value="Interleukin 8-like chemokines"/>
    <property type="match status" value="1"/>
</dbReference>
<evidence type="ECO:0000256" key="3">
    <source>
        <dbReference type="ARBA" id="ARBA00022514"/>
    </source>
</evidence>
<dbReference type="eggNOG" id="ENOG502S7MM">
    <property type="taxonomic scope" value="Eukaryota"/>
</dbReference>
<dbReference type="InterPro" id="IPR001811">
    <property type="entry name" value="Chemokine_IL8-like_dom"/>
</dbReference>
<protein>
    <recommendedName>
        <fullName evidence="8">C-X-C motif chemokine</fullName>
    </recommendedName>
</protein>
<accession>A0A1S2ZIJ4</accession>
<dbReference type="Pfam" id="PF00048">
    <property type="entry name" value="IL8"/>
    <property type="match status" value="1"/>
</dbReference>
<evidence type="ECO:0000256" key="7">
    <source>
        <dbReference type="ARBA" id="ARBA00023198"/>
    </source>
</evidence>
<evidence type="ECO:0000256" key="4">
    <source>
        <dbReference type="ARBA" id="ARBA00022525"/>
    </source>
</evidence>
<comment type="subcellular location">
    <subcellularLocation>
        <location evidence="1 8">Secreted</location>
    </subcellularLocation>
</comment>
<feature type="chain" id="PRO_5010007876" description="C-X-C motif chemokine" evidence="8">
    <location>
        <begin position="35"/>
        <end position="107"/>
    </location>
</feature>
<dbReference type="STRING" id="9365.ENSEEUP00000001277"/>
<evidence type="ECO:0000259" key="9">
    <source>
        <dbReference type="SMART" id="SM00199"/>
    </source>
</evidence>
<keyword evidence="7" id="KW-0395">Inflammatory response</keyword>
<dbReference type="PROSITE" id="PS00471">
    <property type="entry name" value="SMALL_CYTOKINES_CXC"/>
    <property type="match status" value="1"/>
</dbReference>
<evidence type="ECO:0000256" key="5">
    <source>
        <dbReference type="ARBA" id="ARBA00023030"/>
    </source>
</evidence>
<keyword evidence="8" id="KW-0145">Chemotaxis</keyword>
<proteinExistence type="inferred from homology"/>
<dbReference type="AlphaFoldDB" id="A0A1S2ZIJ4"/>
<dbReference type="GeneID" id="103110672"/>
<dbReference type="GO" id="GO:0005615">
    <property type="term" value="C:extracellular space"/>
    <property type="evidence" value="ECO:0007669"/>
    <property type="project" value="UniProtKB-UniRule"/>
</dbReference>
<evidence type="ECO:0000313" key="11">
    <source>
        <dbReference type="RefSeq" id="XP_007519901.2"/>
    </source>
</evidence>
<dbReference type="GO" id="GO:0030593">
    <property type="term" value="P:neutrophil chemotaxis"/>
    <property type="evidence" value="ECO:0007669"/>
    <property type="project" value="UniProtKB-ARBA"/>
</dbReference>
<dbReference type="Gene3D" id="2.40.50.40">
    <property type="match status" value="1"/>
</dbReference>
<dbReference type="InterPro" id="IPR036048">
    <property type="entry name" value="Interleukin_8-like_sf"/>
</dbReference>
<dbReference type="GO" id="GO:0042119">
    <property type="term" value="P:neutrophil activation"/>
    <property type="evidence" value="ECO:0007669"/>
    <property type="project" value="UniProtKB-ARBA"/>
</dbReference>
<dbReference type="GO" id="GO:0006955">
    <property type="term" value="P:immune response"/>
    <property type="evidence" value="ECO:0007669"/>
    <property type="project" value="InterPro"/>
</dbReference>
<dbReference type="InterPro" id="IPR039809">
    <property type="entry name" value="Chemokine_b/g/d"/>
</dbReference>
<feature type="signal peptide" evidence="8">
    <location>
        <begin position="1"/>
        <end position="34"/>
    </location>
</feature>
<dbReference type="InterPro" id="IPR018048">
    <property type="entry name" value="Chemokine_CXC_CS"/>
</dbReference>
<dbReference type="PANTHER" id="PTHR12015">
    <property type="entry name" value="SMALL INDUCIBLE CYTOKINE A"/>
    <property type="match status" value="1"/>
</dbReference>
<dbReference type="PANTHER" id="PTHR12015:SF192">
    <property type="entry name" value="GROWTH-REGULATED ALPHA PROTEIN"/>
    <property type="match status" value="1"/>
</dbReference>
<comment type="similarity">
    <text evidence="2 8">Belongs to the intercrine alpha (chemokine CxC) family.</text>
</comment>
<keyword evidence="8" id="KW-0732">Signal</keyword>
<keyword evidence="6" id="KW-1015">Disulfide bond</keyword>
<dbReference type="PRINTS" id="PR00436">
    <property type="entry name" value="INTERLEUKIN8"/>
</dbReference>
<dbReference type="Proteomes" id="UP001652624">
    <property type="component" value="Chromosome 3"/>
</dbReference>
<evidence type="ECO:0000256" key="1">
    <source>
        <dbReference type="ARBA" id="ARBA00004613"/>
    </source>
</evidence>
<reference evidence="11" key="1">
    <citation type="submission" date="2025-08" db="UniProtKB">
        <authorList>
            <consortium name="RefSeq"/>
        </authorList>
    </citation>
    <scope>IDENTIFICATION</scope>
</reference>
<dbReference type="InterPro" id="IPR001089">
    <property type="entry name" value="Chemokine_CXC"/>
</dbReference>
<dbReference type="InParanoid" id="A0A1S2ZIJ4"/>
<keyword evidence="3 8" id="KW-0202">Cytokine</keyword>
<dbReference type="PRINTS" id="PR00437">
    <property type="entry name" value="SMALLCYTKCXC"/>
</dbReference>
<dbReference type="GO" id="GO:0008009">
    <property type="term" value="F:chemokine activity"/>
    <property type="evidence" value="ECO:0007669"/>
    <property type="project" value="InterPro"/>
</dbReference>
<name>A0A1S2ZIJ4_ERIEU</name>
<dbReference type="SMART" id="SM00199">
    <property type="entry name" value="SCY"/>
    <property type="match status" value="1"/>
</dbReference>
<keyword evidence="5" id="KW-0339">Growth factor</keyword>